<evidence type="ECO:0000256" key="2">
    <source>
        <dbReference type="ARBA" id="ARBA00009637"/>
    </source>
</evidence>
<evidence type="ECO:0000256" key="7">
    <source>
        <dbReference type="ARBA" id="ARBA00048714"/>
    </source>
</evidence>
<dbReference type="AlphaFoldDB" id="A0AAE7E794"/>
<dbReference type="Gene3D" id="2.60.120.10">
    <property type="entry name" value="Jelly Rolls"/>
    <property type="match status" value="1"/>
</dbReference>
<comment type="pathway">
    <text evidence="1 8">Amine and polyamine biosynthesis; ectoine biosynthesis; L-ectoine from L-aspartate 4-semialdehyde: step 3/3.</text>
</comment>
<dbReference type="InterPro" id="IPR014710">
    <property type="entry name" value="RmlC-like_jellyroll"/>
</dbReference>
<evidence type="ECO:0000256" key="4">
    <source>
        <dbReference type="ARBA" id="ARBA00019707"/>
    </source>
</evidence>
<dbReference type="KEGG" id="adz:ADFLV_2192"/>
<dbReference type="InterPro" id="IPR010462">
    <property type="entry name" value="Ectoine_synth"/>
</dbReference>
<evidence type="ECO:0000313" key="9">
    <source>
        <dbReference type="EMBL" id="QKF78202.1"/>
    </source>
</evidence>
<gene>
    <name evidence="8 9" type="primary">ectC</name>
    <name evidence="9" type="ORF">ADFLV_2192</name>
</gene>
<evidence type="ECO:0000256" key="3">
    <source>
        <dbReference type="ARBA" id="ARBA00013192"/>
    </source>
</evidence>
<dbReference type="NCBIfam" id="NF009806">
    <property type="entry name" value="PRK13290.1"/>
    <property type="match status" value="1"/>
</dbReference>
<proteinExistence type="inferred from homology"/>
<dbReference type="RefSeq" id="WP_129011231.1">
    <property type="nucleotide sequence ID" value="NZ_CP053835.1"/>
</dbReference>
<dbReference type="Pfam" id="PF06339">
    <property type="entry name" value="Ectoine_synth"/>
    <property type="match status" value="1"/>
</dbReference>
<comment type="catalytic activity">
    <reaction evidence="7 8">
        <text>(2S)-4-acetamido-2-aminobutanoate = L-ectoine + H2O</text>
        <dbReference type="Rhea" id="RHEA:17281"/>
        <dbReference type="ChEBI" id="CHEBI:15377"/>
        <dbReference type="ChEBI" id="CHEBI:58515"/>
        <dbReference type="ChEBI" id="CHEBI:58929"/>
        <dbReference type="EC" id="4.2.1.108"/>
    </reaction>
</comment>
<dbReference type="GO" id="GO:0019491">
    <property type="term" value="P:ectoine biosynthetic process"/>
    <property type="evidence" value="ECO:0007669"/>
    <property type="project" value="UniProtKB-UniRule"/>
</dbReference>
<keyword evidence="10" id="KW-1185">Reference proteome</keyword>
<dbReference type="PANTHER" id="PTHR39289">
    <property type="match status" value="1"/>
</dbReference>
<protein>
    <recommendedName>
        <fullName evidence="4 8">L-ectoine synthase</fullName>
        <ecNumber evidence="3 8">4.2.1.108</ecNumber>
    </recommendedName>
    <alternativeName>
        <fullName evidence="6 8">N-acetyldiaminobutyrate dehydratase</fullName>
    </alternativeName>
</protein>
<name>A0AAE7E794_9BACT</name>
<sequence>MIVRDIRKEIIGTSKEVFAKDNQWVSRRMLLKEDGMGFSFHETIIKAHSKTHIHYKNHLEAVYCVSGDGKIEDLKTGIINEIYDGIMYALNENDEHYLYGGNVDMRLICVFNPPLTGKENHDENGVYPLID</sequence>
<evidence type="ECO:0000313" key="10">
    <source>
        <dbReference type="Proteomes" id="UP000503313"/>
    </source>
</evidence>
<dbReference type="SUPFAM" id="SSF51182">
    <property type="entry name" value="RmlC-like cupins"/>
    <property type="match status" value="1"/>
</dbReference>
<evidence type="ECO:0000256" key="5">
    <source>
        <dbReference type="ARBA" id="ARBA00023239"/>
    </source>
</evidence>
<dbReference type="PANTHER" id="PTHR39289:SF1">
    <property type="entry name" value="L-ECTOINE SYNTHASE"/>
    <property type="match status" value="1"/>
</dbReference>
<evidence type="ECO:0000256" key="6">
    <source>
        <dbReference type="ARBA" id="ARBA00033271"/>
    </source>
</evidence>
<dbReference type="EMBL" id="CP053835">
    <property type="protein sequence ID" value="QKF78202.1"/>
    <property type="molecule type" value="Genomic_DNA"/>
</dbReference>
<dbReference type="InterPro" id="IPR011051">
    <property type="entry name" value="RmlC_Cupin_sf"/>
</dbReference>
<comment type="function">
    <text evidence="8">Catalyzes the circularization of gamma-N-acetyl-alpha,gamma-diaminobutyric acid (ADABA) to ectoine (1,4,5,6-tetrahydro-2-methyl-4-pyrimidine carboxylic acid), which is an excellent osmoprotectant.</text>
</comment>
<reference evidence="9 10" key="1">
    <citation type="submission" date="2020-05" db="EMBL/GenBank/DDBJ databases">
        <title>Complete genome sequencing of Campylobacter and Arcobacter type strains.</title>
        <authorList>
            <person name="Miller W.G."/>
            <person name="Yee E."/>
        </authorList>
    </citation>
    <scope>NUCLEOTIDE SEQUENCE [LARGE SCALE GENOMIC DNA]</scope>
    <source>
        <strain evidence="9 10">LMG 25694</strain>
    </source>
</reference>
<dbReference type="HAMAP" id="MF_01255">
    <property type="entry name" value="Ectoine_synth"/>
    <property type="match status" value="1"/>
</dbReference>
<keyword evidence="5 8" id="KW-0456">Lyase</keyword>
<accession>A0AAE7E794</accession>
<dbReference type="Proteomes" id="UP000503313">
    <property type="component" value="Chromosome"/>
</dbReference>
<dbReference type="GO" id="GO:0033990">
    <property type="term" value="F:ectoine synthase activity"/>
    <property type="evidence" value="ECO:0007669"/>
    <property type="project" value="UniProtKB-EC"/>
</dbReference>
<organism evidence="9 10">
    <name type="scientific">Arcobacter defluvii</name>
    <dbReference type="NCBI Taxonomy" id="873191"/>
    <lineage>
        <taxon>Bacteria</taxon>
        <taxon>Pseudomonadati</taxon>
        <taxon>Campylobacterota</taxon>
        <taxon>Epsilonproteobacteria</taxon>
        <taxon>Campylobacterales</taxon>
        <taxon>Arcobacteraceae</taxon>
        <taxon>Arcobacter</taxon>
    </lineage>
</organism>
<evidence type="ECO:0000256" key="8">
    <source>
        <dbReference type="HAMAP-Rule" id="MF_01255"/>
    </source>
</evidence>
<dbReference type="EC" id="4.2.1.108" evidence="3 8"/>
<evidence type="ECO:0000256" key="1">
    <source>
        <dbReference type="ARBA" id="ARBA00005181"/>
    </source>
</evidence>
<dbReference type="CDD" id="cd06978">
    <property type="entry name" value="cupin_EctC"/>
    <property type="match status" value="1"/>
</dbReference>
<comment type="similarity">
    <text evidence="2 8">Belongs to the ectoine synthase family.</text>
</comment>